<dbReference type="Pfam" id="PF00026">
    <property type="entry name" value="Asp"/>
    <property type="match status" value="1"/>
</dbReference>
<evidence type="ECO:0000256" key="1">
    <source>
        <dbReference type="ARBA" id="ARBA00007447"/>
    </source>
</evidence>
<comment type="caution">
    <text evidence="8">The sequence shown here is derived from an EMBL/GenBank/DDBJ whole genome shotgun (WGS) entry which is preliminary data.</text>
</comment>
<evidence type="ECO:0000313" key="8">
    <source>
        <dbReference type="EMBL" id="CAK9073949.1"/>
    </source>
</evidence>
<evidence type="ECO:0000256" key="4">
    <source>
        <dbReference type="ARBA" id="ARBA00022801"/>
    </source>
</evidence>
<name>A0ABP0PDR6_9DINO</name>
<dbReference type="Gene3D" id="2.40.70.10">
    <property type="entry name" value="Acid Proteases"/>
    <property type="match status" value="2"/>
</dbReference>
<keyword evidence="9" id="KW-1185">Reference proteome</keyword>
<dbReference type="EMBL" id="CAXAMN010022951">
    <property type="protein sequence ID" value="CAK9073949.1"/>
    <property type="molecule type" value="Genomic_DNA"/>
</dbReference>
<accession>A0ABP0PDR6</accession>
<proteinExistence type="inferred from homology"/>
<evidence type="ECO:0000259" key="7">
    <source>
        <dbReference type="PROSITE" id="PS51767"/>
    </source>
</evidence>
<dbReference type="InterPro" id="IPR034164">
    <property type="entry name" value="Pepsin-like_dom"/>
</dbReference>
<keyword evidence="4" id="KW-0378">Hydrolase</keyword>
<dbReference type="InterPro" id="IPR001461">
    <property type="entry name" value="Aspartic_peptidase_A1"/>
</dbReference>
<feature type="chain" id="PRO_5046968047" description="Peptidase A1 domain-containing protein" evidence="6">
    <location>
        <begin position="19"/>
        <end position="429"/>
    </location>
</feature>
<dbReference type="Proteomes" id="UP001642484">
    <property type="component" value="Unassembled WGS sequence"/>
</dbReference>
<dbReference type="CDD" id="cd05471">
    <property type="entry name" value="pepsin_like"/>
    <property type="match status" value="1"/>
</dbReference>
<keyword evidence="2" id="KW-0645">Protease</keyword>
<comment type="similarity">
    <text evidence="1">Belongs to the peptidase A1 family.</text>
</comment>
<dbReference type="PRINTS" id="PR00792">
    <property type="entry name" value="PEPSIN"/>
</dbReference>
<evidence type="ECO:0000256" key="6">
    <source>
        <dbReference type="SAM" id="SignalP"/>
    </source>
</evidence>
<keyword evidence="6" id="KW-0732">Signal</keyword>
<feature type="domain" description="Peptidase A1" evidence="7">
    <location>
        <begin position="43"/>
        <end position="405"/>
    </location>
</feature>
<sequence>MALVLALALPALALPALASAVGPISIPLERKVAPLGDISKTYYVGHLLVGSAPQRLQVGFETASGSLVLDSTRCNSPACLHHRRYAESAGAQHLNRAGGVVRTSEQAALSVDYNEDGPASGVVVGDMMRDTVCLAEGLCAEVGFLAAKNMTDDPFLAPGQSRGSSRPKKKQALESWSSPGALPVDGLVGLSLEGLSISRTFNFLSCWTHLPQRFALFLPAQGPGEITFGGYKSSRALSKISYVPVEDPQQGFWQVRVKAVYVGNDSLDFCNGGCRAILDSSSSHITVPTEVLPLMQQKLTVKAAKGWLSEQPLCERAQGPSLTFELEGVNVTLDAKDYSALEGHRCVPQLHPWDVEERQSTATRREGERVVTAGVHLKSLILGEPLLRKYYTIFDAQPQPRVGFAEARELSDEIILMQSSLSHKTAEEL</sequence>
<reference evidence="8 9" key="1">
    <citation type="submission" date="2024-02" db="EMBL/GenBank/DDBJ databases">
        <authorList>
            <person name="Chen Y."/>
            <person name="Shah S."/>
            <person name="Dougan E. K."/>
            <person name="Thang M."/>
            <person name="Chan C."/>
        </authorList>
    </citation>
    <scope>NUCLEOTIDE SEQUENCE [LARGE SCALE GENOMIC DNA]</scope>
</reference>
<evidence type="ECO:0000313" key="9">
    <source>
        <dbReference type="Proteomes" id="UP001642484"/>
    </source>
</evidence>
<evidence type="ECO:0000256" key="2">
    <source>
        <dbReference type="ARBA" id="ARBA00022670"/>
    </source>
</evidence>
<dbReference type="PROSITE" id="PS51767">
    <property type="entry name" value="PEPTIDASE_A1"/>
    <property type="match status" value="1"/>
</dbReference>
<dbReference type="InterPro" id="IPR033121">
    <property type="entry name" value="PEPTIDASE_A1"/>
</dbReference>
<dbReference type="PANTHER" id="PTHR47966">
    <property type="entry name" value="BETA-SITE APP-CLEAVING ENZYME, ISOFORM A-RELATED"/>
    <property type="match status" value="1"/>
</dbReference>
<dbReference type="SUPFAM" id="SSF50630">
    <property type="entry name" value="Acid proteases"/>
    <property type="match status" value="1"/>
</dbReference>
<feature type="signal peptide" evidence="6">
    <location>
        <begin position="1"/>
        <end position="18"/>
    </location>
</feature>
<organism evidence="8 9">
    <name type="scientific">Durusdinium trenchii</name>
    <dbReference type="NCBI Taxonomy" id="1381693"/>
    <lineage>
        <taxon>Eukaryota</taxon>
        <taxon>Sar</taxon>
        <taxon>Alveolata</taxon>
        <taxon>Dinophyceae</taxon>
        <taxon>Suessiales</taxon>
        <taxon>Symbiodiniaceae</taxon>
        <taxon>Durusdinium</taxon>
    </lineage>
</organism>
<evidence type="ECO:0000256" key="5">
    <source>
        <dbReference type="SAM" id="MobiDB-lite"/>
    </source>
</evidence>
<protein>
    <recommendedName>
        <fullName evidence="7">Peptidase A1 domain-containing protein</fullName>
    </recommendedName>
</protein>
<keyword evidence="3" id="KW-0064">Aspartyl protease</keyword>
<dbReference type="PANTHER" id="PTHR47966:SF51">
    <property type="entry name" value="BETA-SITE APP-CLEAVING ENZYME, ISOFORM A-RELATED"/>
    <property type="match status" value="1"/>
</dbReference>
<feature type="region of interest" description="Disordered" evidence="5">
    <location>
        <begin position="156"/>
        <end position="177"/>
    </location>
</feature>
<evidence type="ECO:0000256" key="3">
    <source>
        <dbReference type="ARBA" id="ARBA00022750"/>
    </source>
</evidence>
<dbReference type="InterPro" id="IPR021109">
    <property type="entry name" value="Peptidase_aspartic_dom_sf"/>
</dbReference>
<gene>
    <name evidence="8" type="ORF">CCMP2556_LOCUS36446</name>
</gene>